<dbReference type="GO" id="GO:0005524">
    <property type="term" value="F:ATP binding"/>
    <property type="evidence" value="ECO:0007669"/>
    <property type="project" value="InterPro"/>
</dbReference>
<reference evidence="2" key="1">
    <citation type="journal article" date="2013" name="BMC Genomics">
        <title>Unscrambling butterfly oogenesis.</title>
        <authorList>
            <person name="Carter J.M."/>
            <person name="Baker S.C."/>
            <person name="Pink R."/>
            <person name="Carter D.R."/>
            <person name="Collins A."/>
            <person name="Tomlin J."/>
            <person name="Gibbs M."/>
            <person name="Breuker C.J."/>
        </authorList>
    </citation>
    <scope>NUCLEOTIDE SEQUENCE</scope>
    <source>
        <tissue evidence="2">Ovary</tissue>
    </source>
</reference>
<dbReference type="GO" id="GO:0005634">
    <property type="term" value="C:nucleus"/>
    <property type="evidence" value="ECO:0007669"/>
    <property type="project" value="InterPro"/>
</dbReference>
<reference evidence="2" key="2">
    <citation type="submission" date="2013-05" db="EMBL/GenBank/DDBJ databases">
        <authorList>
            <person name="Carter J.-M."/>
            <person name="Baker S.C."/>
            <person name="Pink R."/>
            <person name="Carter D.R.F."/>
            <person name="Collins A."/>
            <person name="Tomlin J."/>
            <person name="Gibbs M."/>
            <person name="Breuker C.J."/>
        </authorList>
    </citation>
    <scope>NUCLEOTIDE SEQUENCE</scope>
    <source>
        <tissue evidence="2">Ovary</tissue>
    </source>
</reference>
<proteinExistence type="predicted"/>
<feature type="compositionally biased region" description="Acidic residues" evidence="1">
    <location>
        <begin position="28"/>
        <end position="51"/>
    </location>
</feature>
<evidence type="ECO:0000313" key="2">
    <source>
        <dbReference type="EMBL" id="JAA79843.1"/>
    </source>
</evidence>
<dbReference type="GO" id="GO:0003677">
    <property type="term" value="F:DNA binding"/>
    <property type="evidence" value="ECO:0007669"/>
    <property type="project" value="InterPro"/>
</dbReference>
<protein>
    <submittedName>
        <fullName evidence="2">Minichromosome maintenance 2</fullName>
    </submittedName>
</protein>
<name>S4NW36_9NEOP</name>
<dbReference type="GO" id="GO:0006270">
    <property type="term" value="P:DNA replication initiation"/>
    <property type="evidence" value="ECO:0007669"/>
    <property type="project" value="InterPro"/>
</dbReference>
<feature type="non-terminal residue" evidence="2">
    <location>
        <position position="199"/>
    </location>
</feature>
<dbReference type="InterPro" id="IPR008045">
    <property type="entry name" value="MCM2"/>
</dbReference>
<accession>S4NW36</accession>
<sequence length="199" mass="22971">MSSPIPDTPSDRDDARSRMTSPARDYEMFEDEGAILGDNADEEEEDGEELFGDNMEADYRPMPALDRYDAENLDDEDYDAMSVGDRVAAERELQRRDRDEGRIRRDDRDLLYDESDEEGGDAPRAKRRRAAEKAAAGTDEQVEEGIESIENLEDTKGYSTKEWVSMLGPRTEIANRFKNFLRTYTNSKGQFVYKERIRR</sequence>
<dbReference type="Pfam" id="PF12619">
    <property type="entry name" value="MCM2_N"/>
    <property type="match status" value="1"/>
</dbReference>
<organism evidence="2">
    <name type="scientific">Pararge aegeria</name>
    <name type="common">speckled wood butterfly</name>
    <dbReference type="NCBI Taxonomy" id="116150"/>
    <lineage>
        <taxon>Eukaryota</taxon>
        <taxon>Metazoa</taxon>
        <taxon>Ecdysozoa</taxon>
        <taxon>Arthropoda</taxon>
        <taxon>Hexapoda</taxon>
        <taxon>Insecta</taxon>
        <taxon>Pterygota</taxon>
        <taxon>Neoptera</taxon>
        <taxon>Endopterygota</taxon>
        <taxon>Lepidoptera</taxon>
        <taxon>Glossata</taxon>
        <taxon>Ditrysia</taxon>
        <taxon>Papilionoidea</taxon>
        <taxon>Nymphalidae</taxon>
        <taxon>Satyrinae</taxon>
        <taxon>Satyrini</taxon>
        <taxon>Parargina</taxon>
        <taxon>Pararge</taxon>
    </lineage>
</organism>
<feature type="compositionally biased region" description="Acidic residues" evidence="1">
    <location>
        <begin position="140"/>
        <end position="150"/>
    </location>
</feature>
<feature type="region of interest" description="Disordered" evidence="1">
    <location>
        <begin position="1"/>
        <end position="150"/>
    </location>
</feature>
<evidence type="ECO:0000256" key="1">
    <source>
        <dbReference type="SAM" id="MobiDB-lite"/>
    </source>
</evidence>
<dbReference type="EMBL" id="GAIX01012717">
    <property type="protein sequence ID" value="JAA79843.1"/>
    <property type="molecule type" value="Transcribed_RNA"/>
</dbReference>
<feature type="compositionally biased region" description="Basic and acidic residues" evidence="1">
    <location>
        <begin position="87"/>
        <end position="111"/>
    </location>
</feature>
<dbReference type="Gene3D" id="3.30.1640.10">
    <property type="entry name" value="mini-chromosome maintenance (MCM) complex, chain A, domain 1"/>
    <property type="match status" value="1"/>
</dbReference>
<dbReference type="GO" id="GO:0042555">
    <property type="term" value="C:MCM complex"/>
    <property type="evidence" value="ECO:0007669"/>
    <property type="project" value="InterPro"/>
</dbReference>
<dbReference type="AlphaFoldDB" id="S4NW36"/>